<dbReference type="SUPFAM" id="SSF55729">
    <property type="entry name" value="Acyl-CoA N-acyltransferases (Nat)"/>
    <property type="match status" value="1"/>
</dbReference>
<protein>
    <submittedName>
        <fullName evidence="2">Acetyltransferase (GNAT) family protein</fullName>
    </submittedName>
</protein>
<organism evidence="2 3">
    <name type="scientific">Methanoregula formicica (strain DSM 22288 / NBRC 105244 / SMSP)</name>
    <dbReference type="NCBI Taxonomy" id="593750"/>
    <lineage>
        <taxon>Archaea</taxon>
        <taxon>Methanobacteriati</taxon>
        <taxon>Methanobacteriota</taxon>
        <taxon>Stenosarchaea group</taxon>
        <taxon>Methanomicrobia</taxon>
        <taxon>Methanomicrobiales</taxon>
        <taxon>Methanoregulaceae</taxon>
        <taxon>Methanoregula</taxon>
    </lineage>
</organism>
<dbReference type="Pfam" id="PF00583">
    <property type="entry name" value="Acetyltransf_1"/>
    <property type="match status" value="1"/>
</dbReference>
<evidence type="ECO:0000313" key="3">
    <source>
        <dbReference type="Proteomes" id="UP000010824"/>
    </source>
</evidence>
<dbReference type="Gene3D" id="3.40.630.30">
    <property type="match status" value="1"/>
</dbReference>
<name>L0H9X3_METFS</name>
<proteinExistence type="predicted"/>
<dbReference type="Gene3D" id="3.40.630.90">
    <property type="match status" value="1"/>
</dbReference>
<accession>L0H9X3</accession>
<dbReference type="InterPro" id="IPR052729">
    <property type="entry name" value="Acyl/Acetyltrans_Enzymes"/>
</dbReference>
<gene>
    <name evidence="2" type="ordered locus">Metfor_0475</name>
</gene>
<keyword evidence="3" id="KW-1185">Reference proteome</keyword>
<evidence type="ECO:0000313" key="2">
    <source>
        <dbReference type="EMBL" id="AGB01547.1"/>
    </source>
</evidence>
<dbReference type="Pfam" id="PF18014">
    <property type="entry name" value="Acetyltransf_18"/>
    <property type="match status" value="1"/>
</dbReference>
<feature type="domain" description="N-acetyltransferase" evidence="1">
    <location>
        <begin position="4"/>
        <end position="146"/>
    </location>
</feature>
<dbReference type="RefSeq" id="WP_015284511.1">
    <property type="nucleotide sequence ID" value="NC_019943.1"/>
</dbReference>
<sequence>MGDVTFRTMTKEEVGTAVEWAAREGWNPGLHDAECFWPVDPDGFFCAETDGKIVGTVSVLNYDDRFSFAGLFIVDPAWRAHGIGMQLYRHAMRHAGSRVVGGDGVVAMVDKYQKDGGLFLHYNNARYEGIGGGSMPPGLVPVRDVDFPELAEYDAAHFPARRERFLEHWISQPGHSGLARLNGDGEVIGYGVRRPCQTGYKIGPLFARDRATAEMILDGLRAGIPDEPFFLDIPVPNEAAVGLVKDRGMNAVFFTARLYSTKDSVPLPLNEIFGVTTFELG</sequence>
<dbReference type="HOGENOM" id="CLU_054109_0_0_2"/>
<dbReference type="GeneID" id="14309148"/>
<dbReference type="STRING" id="593750.Metfor_0475"/>
<dbReference type="PROSITE" id="PS51186">
    <property type="entry name" value="GNAT"/>
    <property type="match status" value="1"/>
</dbReference>
<dbReference type="Proteomes" id="UP000010824">
    <property type="component" value="Chromosome"/>
</dbReference>
<dbReference type="InterPro" id="IPR016181">
    <property type="entry name" value="Acyl_CoA_acyltransferase"/>
</dbReference>
<dbReference type="PANTHER" id="PTHR47237:SF1">
    <property type="entry name" value="SLL0310 PROTEIN"/>
    <property type="match status" value="1"/>
</dbReference>
<keyword evidence="2" id="KW-0808">Transferase</keyword>
<dbReference type="KEGG" id="mfo:Metfor_0475"/>
<dbReference type="GO" id="GO:0016747">
    <property type="term" value="F:acyltransferase activity, transferring groups other than amino-acyl groups"/>
    <property type="evidence" value="ECO:0007669"/>
    <property type="project" value="InterPro"/>
</dbReference>
<dbReference type="InterPro" id="IPR000182">
    <property type="entry name" value="GNAT_dom"/>
</dbReference>
<reference evidence="2 3" key="2">
    <citation type="journal article" date="2014" name="Genome Announc.">
        <title>Complete Genome Sequence of Methanoregula formicica SMSPT, a Mesophilic Hydrogenotrophic Methanogen Isolated from a Methanogenic Upflow Anaerobic Sludge Blanket Reactor.</title>
        <authorList>
            <person name="Yamamoto K."/>
            <person name="Tamaki H."/>
            <person name="Cadillo-Quiroz H."/>
            <person name="Imachi H."/>
            <person name="Kyrpides N."/>
            <person name="Woyke T."/>
            <person name="Goodwin L."/>
            <person name="Zinder S.H."/>
            <person name="Kamagata Y."/>
            <person name="Liu W.T."/>
        </authorList>
    </citation>
    <scope>NUCLEOTIDE SEQUENCE [LARGE SCALE GENOMIC DNA]</scope>
    <source>
        <strain evidence="3">DSM 22288 / NBRC 105244 / SMSP</strain>
    </source>
</reference>
<dbReference type="PANTHER" id="PTHR47237">
    <property type="entry name" value="SLL0310 PROTEIN"/>
    <property type="match status" value="1"/>
</dbReference>
<reference evidence="3" key="1">
    <citation type="submission" date="2011-12" db="EMBL/GenBank/DDBJ databases">
        <title>Complete sequence of Methanoregula formicicum SMSP.</title>
        <authorList>
            <person name="Lucas S."/>
            <person name="Han J."/>
            <person name="Lapidus A."/>
            <person name="Cheng J.-F."/>
            <person name="Goodwin L."/>
            <person name="Pitluck S."/>
            <person name="Peters L."/>
            <person name="Ovchinnikova G."/>
            <person name="Teshima H."/>
            <person name="Detter J.C."/>
            <person name="Han C."/>
            <person name="Tapia R."/>
            <person name="Land M."/>
            <person name="Hauser L."/>
            <person name="Kyrpides N."/>
            <person name="Ivanova N."/>
            <person name="Pagani I."/>
            <person name="Imachi H."/>
            <person name="Tamaki H."/>
            <person name="Sekiguchi Y."/>
            <person name="Kamagata Y."/>
            <person name="Cadillo-Quiroz H."/>
            <person name="Zinder S."/>
            <person name="Liu W.-T."/>
            <person name="Woyke T."/>
        </authorList>
    </citation>
    <scope>NUCLEOTIDE SEQUENCE [LARGE SCALE GENOMIC DNA]</scope>
    <source>
        <strain evidence="3">DSM 22288 / NBRC 105244 / SMSP</strain>
    </source>
</reference>
<evidence type="ECO:0000259" key="1">
    <source>
        <dbReference type="PROSITE" id="PS51186"/>
    </source>
</evidence>
<dbReference type="AlphaFoldDB" id="L0H9X3"/>
<dbReference type="eggNOG" id="arCOG05161">
    <property type="taxonomic scope" value="Archaea"/>
</dbReference>
<dbReference type="InterPro" id="IPR041496">
    <property type="entry name" value="YitH/HolE_GNAT"/>
</dbReference>
<dbReference type="EMBL" id="CP003167">
    <property type="protein sequence ID" value="AGB01547.1"/>
    <property type="molecule type" value="Genomic_DNA"/>
</dbReference>
<dbReference type="InParanoid" id="L0H9X3"/>
<dbReference type="CDD" id="cd04301">
    <property type="entry name" value="NAT_SF"/>
    <property type="match status" value="1"/>
</dbReference>